<proteinExistence type="predicted"/>
<keyword evidence="2" id="KW-1185">Reference proteome</keyword>
<dbReference type="Proteomes" id="UP001359559">
    <property type="component" value="Unassembled WGS sequence"/>
</dbReference>
<gene>
    <name evidence="1" type="ORF">RJT34_05697</name>
</gene>
<evidence type="ECO:0000313" key="2">
    <source>
        <dbReference type="Proteomes" id="UP001359559"/>
    </source>
</evidence>
<reference evidence="1 2" key="1">
    <citation type="submission" date="2024-01" db="EMBL/GenBank/DDBJ databases">
        <title>The genomes of 5 underutilized Papilionoideae crops provide insights into root nodulation and disease resistance.</title>
        <authorList>
            <person name="Yuan L."/>
        </authorList>
    </citation>
    <scope>NUCLEOTIDE SEQUENCE [LARGE SCALE GENOMIC DNA]</scope>
    <source>
        <strain evidence="1">LY-2023</strain>
        <tissue evidence="1">Leaf</tissue>
    </source>
</reference>
<dbReference type="AlphaFoldDB" id="A0AAN9K2J1"/>
<dbReference type="EMBL" id="JAYKXN010000002">
    <property type="protein sequence ID" value="KAK7309173.1"/>
    <property type="molecule type" value="Genomic_DNA"/>
</dbReference>
<evidence type="ECO:0000313" key="1">
    <source>
        <dbReference type="EMBL" id="KAK7309173.1"/>
    </source>
</evidence>
<accession>A0AAN9K2J1</accession>
<name>A0AAN9K2J1_CLITE</name>
<comment type="caution">
    <text evidence="1">The sequence shown here is derived from an EMBL/GenBank/DDBJ whole genome shotgun (WGS) entry which is preliminary data.</text>
</comment>
<protein>
    <submittedName>
        <fullName evidence="1">Uncharacterized protein</fullName>
    </submittedName>
</protein>
<sequence>MEKRVPKGHVKDLTYLEPRRLAFENTSASTKRVVLMVTPDPRDEIIRQPKEEIAKLSHEHSTPAERVSSLELHQPKVLRPEVSHIPYYSKIVTYDEEQQEQSYIEQQNPRRKVFLLALLLLGIS</sequence>
<organism evidence="1 2">
    <name type="scientific">Clitoria ternatea</name>
    <name type="common">Butterfly pea</name>
    <dbReference type="NCBI Taxonomy" id="43366"/>
    <lineage>
        <taxon>Eukaryota</taxon>
        <taxon>Viridiplantae</taxon>
        <taxon>Streptophyta</taxon>
        <taxon>Embryophyta</taxon>
        <taxon>Tracheophyta</taxon>
        <taxon>Spermatophyta</taxon>
        <taxon>Magnoliopsida</taxon>
        <taxon>eudicotyledons</taxon>
        <taxon>Gunneridae</taxon>
        <taxon>Pentapetalae</taxon>
        <taxon>rosids</taxon>
        <taxon>fabids</taxon>
        <taxon>Fabales</taxon>
        <taxon>Fabaceae</taxon>
        <taxon>Papilionoideae</taxon>
        <taxon>50 kb inversion clade</taxon>
        <taxon>NPAAA clade</taxon>
        <taxon>indigoferoid/millettioid clade</taxon>
        <taxon>Phaseoleae</taxon>
        <taxon>Clitoria</taxon>
    </lineage>
</organism>